<proteinExistence type="predicted"/>
<evidence type="ECO:0000313" key="3">
    <source>
        <dbReference type="Proteomes" id="UP000256964"/>
    </source>
</evidence>
<dbReference type="EMBL" id="KZ857398">
    <property type="protein sequence ID" value="RDX50626.1"/>
    <property type="molecule type" value="Genomic_DNA"/>
</dbReference>
<feature type="compositionally biased region" description="Acidic residues" evidence="1">
    <location>
        <begin position="178"/>
        <end position="195"/>
    </location>
</feature>
<evidence type="ECO:0000256" key="1">
    <source>
        <dbReference type="SAM" id="MobiDB-lite"/>
    </source>
</evidence>
<feature type="region of interest" description="Disordered" evidence="1">
    <location>
        <begin position="152"/>
        <end position="218"/>
    </location>
</feature>
<accession>A0A371DDN3</accession>
<organism evidence="2 3">
    <name type="scientific">Lentinus brumalis</name>
    <dbReference type="NCBI Taxonomy" id="2498619"/>
    <lineage>
        <taxon>Eukaryota</taxon>
        <taxon>Fungi</taxon>
        <taxon>Dikarya</taxon>
        <taxon>Basidiomycota</taxon>
        <taxon>Agaricomycotina</taxon>
        <taxon>Agaricomycetes</taxon>
        <taxon>Polyporales</taxon>
        <taxon>Polyporaceae</taxon>
        <taxon>Lentinus</taxon>
    </lineage>
</organism>
<dbReference type="Proteomes" id="UP000256964">
    <property type="component" value="Unassembled WGS sequence"/>
</dbReference>
<name>A0A371DDN3_9APHY</name>
<dbReference type="AlphaFoldDB" id="A0A371DDN3"/>
<dbReference type="STRING" id="139420.A0A371DDN3"/>
<sequence>MVRTHTNKIASSSKPSPSSSTDPQAFSSKHSELRAKLRAAIDAKVYERSKGRVKKMGWKKRSYRRVVVKAGIVLRGWPCGSDGIPFQNLSYVKGGKAVMQRLTDAWESGELHFEEATEEEVDLARRCPNAVLPGDAPVLPVPQCWGPFVRNDMGLTRDPTKKKQKTGPKTPKIVPYEPVDDAEEIESGDESESDSIEAAVWSSDAERDRVSDIEEFDD</sequence>
<feature type="region of interest" description="Disordered" evidence="1">
    <location>
        <begin position="1"/>
        <end position="30"/>
    </location>
</feature>
<gene>
    <name evidence="2" type="ORF">OH76DRAFT_1402226</name>
</gene>
<dbReference type="OrthoDB" id="2755983at2759"/>
<reference evidence="2 3" key="1">
    <citation type="journal article" date="2018" name="Biotechnol. Biofuels">
        <title>Integrative visual omics of the white-rot fungus Polyporus brumalis exposes the biotechnological potential of its oxidative enzymes for delignifying raw plant biomass.</title>
        <authorList>
            <person name="Miyauchi S."/>
            <person name="Rancon A."/>
            <person name="Drula E."/>
            <person name="Hage H."/>
            <person name="Chaduli D."/>
            <person name="Favel A."/>
            <person name="Grisel S."/>
            <person name="Henrissat B."/>
            <person name="Herpoel-Gimbert I."/>
            <person name="Ruiz-Duenas F.J."/>
            <person name="Chevret D."/>
            <person name="Hainaut M."/>
            <person name="Lin J."/>
            <person name="Wang M."/>
            <person name="Pangilinan J."/>
            <person name="Lipzen A."/>
            <person name="Lesage-Meessen L."/>
            <person name="Navarro D."/>
            <person name="Riley R."/>
            <person name="Grigoriev I.V."/>
            <person name="Zhou S."/>
            <person name="Raouche S."/>
            <person name="Rosso M.N."/>
        </authorList>
    </citation>
    <scope>NUCLEOTIDE SEQUENCE [LARGE SCALE GENOMIC DNA]</scope>
    <source>
        <strain evidence="2 3">BRFM 1820</strain>
    </source>
</reference>
<keyword evidence="3" id="KW-1185">Reference proteome</keyword>
<evidence type="ECO:0000313" key="2">
    <source>
        <dbReference type="EMBL" id="RDX50626.1"/>
    </source>
</evidence>
<feature type="compositionally biased region" description="Low complexity" evidence="1">
    <location>
        <begin position="11"/>
        <end position="20"/>
    </location>
</feature>
<protein>
    <submittedName>
        <fullName evidence="2">Uncharacterized protein</fullName>
    </submittedName>
</protein>